<sequence length="120" mass="14585">MRATTSYFWADFYLLVYQQQSILKLPNRKLRFVMLDMSNLNVDKHYSNSLSRLQWKTFYTQNMHYSARNLWYGMIHKRSSNKLAMTQRHVKHTKSNRCELCNEVEYTKHLLISCVHKLYV</sequence>
<evidence type="ECO:0008006" key="3">
    <source>
        <dbReference type="Google" id="ProtNLM"/>
    </source>
</evidence>
<dbReference type="OrthoDB" id="2278241at2759"/>
<protein>
    <recommendedName>
        <fullName evidence="3">Reverse transcriptase zinc-binding domain-containing protein</fullName>
    </recommendedName>
</protein>
<gene>
    <name evidence="1" type="ORF">MAM1_0081c04536</name>
</gene>
<accession>A0A0C9MP54</accession>
<dbReference type="STRING" id="91626.A0A0C9MP54"/>
<name>A0A0C9MP54_9FUNG</name>
<reference evidence="1" key="1">
    <citation type="submission" date="2014-09" db="EMBL/GenBank/DDBJ databases">
        <title>Draft genome sequence of an oleaginous Mucoromycotina fungus Mucor ambiguus NBRC6742.</title>
        <authorList>
            <person name="Takeda I."/>
            <person name="Yamane N."/>
            <person name="Morita T."/>
            <person name="Tamano K."/>
            <person name="Machida M."/>
            <person name="Baker S."/>
            <person name="Koike H."/>
        </authorList>
    </citation>
    <scope>NUCLEOTIDE SEQUENCE</scope>
    <source>
        <strain evidence="1">NBRC 6742</strain>
    </source>
</reference>
<organism evidence="1">
    <name type="scientific">Mucor ambiguus</name>
    <dbReference type="NCBI Taxonomy" id="91626"/>
    <lineage>
        <taxon>Eukaryota</taxon>
        <taxon>Fungi</taxon>
        <taxon>Fungi incertae sedis</taxon>
        <taxon>Mucoromycota</taxon>
        <taxon>Mucoromycotina</taxon>
        <taxon>Mucoromycetes</taxon>
        <taxon>Mucorales</taxon>
        <taxon>Mucorineae</taxon>
        <taxon>Mucoraceae</taxon>
        <taxon>Mucor</taxon>
    </lineage>
</organism>
<dbReference type="EMBL" id="DF836370">
    <property type="protein sequence ID" value="GAN05067.1"/>
    <property type="molecule type" value="Genomic_DNA"/>
</dbReference>
<dbReference type="Proteomes" id="UP000053815">
    <property type="component" value="Unassembled WGS sequence"/>
</dbReference>
<evidence type="ECO:0000313" key="1">
    <source>
        <dbReference type="EMBL" id="GAN05067.1"/>
    </source>
</evidence>
<dbReference type="AlphaFoldDB" id="A0A0C9MP54"/>
<evidence type="ECO:0000313" key="2">
    <source>
        <dbReference type="Proteomes" id="UP000053815"/>
    </source>
</evidence>
<keyword evidence="2" id="KW-1185">Reference proteome</keyword>
<proteinExistence type="predicted"/>